<organism evidence="1">
    <name type="scientific">uncultured bacterium</name>
    <name type="common">gcode 4</name>
    <dbReference type="NCBI Taxonomy" id="1234023"/>
    <lineage>
        <taxon>Bacteria</taxon>
        <taxon>environmental samples</taxon>
    </lineage>
</organism>
<gene>
    <name evidence="1" type="ORF">ACD_78C00268G0001</name>
</gene>
<proteinExistence type="predicted"/>
<comment type="caution">
    <text evidence="1">The sequence shown here is derived from an EMBL/GenBank/DDBJ whole genome shotgun (WGS) entry which is preliminary data.</text>
</comment>
<protein>
    <submittedName>
        <fullName evidence="1">Uncharacterized protein</fullName>
    </submittedName>
</protein>
<evidence type="ECO:0000313" key="1">
    <source>
        <dbReference type="EMBL" id="EKD29798.1"/>
    </source>
</evidence>
<dbReference type="EMBL" id="AMFJ01034268">
    <property type="protein sequence ID" value="EKD29798.1"/>
    <property type="molecule type" value="Genomic_DNA"/>
</dbReference>
<sequence length="108" mass="12016">MIIVIAGIDNSKSGTIGSSCIARLIGKSSRKIDGVLFCSTARNLDELESEISVIPTDIREIGCVGIISRGAEFHIQISLETCWKDRAYRPENENGNENRRKNFTHKIH</sequence>
<dbReference type="AlphaFoldDB" id="K1YBU7"/>
<reference evidence="1" key="1">
    <citation type="journal article" date="2012" name="Science">
        <title>Fermentation, hydrogen, and sulfur metabolism in multiple uncultivated bacterial phyla.</title>
        <authorList>
            <person name="Wrighton K.C."/>
            <person name="Thomas B.C."/>
            <person name="Sharon I."/>
            <person name="Miller C.S."/>
            <person name="Castelle C.J."/>
            <person name="VerBerkmoes N.C."/>
            <person name="Wilkins M.J."/>
            <person name="Hettich R.L."/>
            <person name="Lipton M.S."/>
            <person name="Williams K.H."/>
            <person name="Long P.E."/>
            <person name="Banfield J.F."/>
        </authorList>
    </citation>
    <scope>NUCLEOTIDE SEQUENCE [LARGE SCALE GENOMIC DNA]</scope>
</reference>
<accession>K1YBU7</accession>
<name>K1YBU7_9BACT</name>